<dbReference type="Gene3D" id="3.40.50.720">
    <property type="entry name" value="NAD(P)-binding Rossmann-like Domain"/>
    <property type="match status" value="1"/>
</dbReference>
<dbReference type="Proteomes" id="UP000198221">
    <property type="component" value="Chromosome I"/>
</dbReference>
<dbReference type="FunFam" id="3.40.50.720:FF:000084">
    <property type="entry name" value="Short-chain dehydrogenase reductase"/>
    <property type="match status" value="1"/>
</dbReference>
<evidence type="ECO:0000256" key="2">
    <source>
        <dbReference type="ARBA" id="ARBA00023002"/>
    </source>
</evidence>
<keyword evidence="4" id="KW-1185">Reference proteome</keyword>
<gene>
    <name evidence="3" type="ORF">GA0070613_5000</name>
</gene>
<organism evidence="3 4">
    <name type="scientific">Micromonospora inositola</name>
    <dbReference type="NCBI Taxonomy" id="47865"/>
    <lineage>
        <taxon>Bacteria</taxon>
        <taxon>Bacillati</taxon>
        <taxon>Actinomycetota</taxon>
        <taxon>Actinomycetes</taxon>
        <taxon>Micromonosporales</taxon>
        <taxon>Micromonosporaceae</taxon>
        <taxon>Micromonospora</taxon>
    </lineage>
</organism>
<proteinExistence type="inferred from homology"/>
<accession>A0A1C5JMX7</accession>
<dbReference type="AlphaFoldDB" id="A0A1C5JMX7"/>
<dbReference type="InterPro" id="IPR036291">
    <property type="entry name" value="NAD(P)-bd_dom_sf"/>
</dbReference>
<reference evidence="4" key="1">
    <citation type="submission" date="2016-06" db="EMBL/GenBank/DDBJ databases">
        <authorList>
            <person name="Varghese N."/>
            <person name="Submissions Spin"/>
        </authorList>
    </citation>
    <scope>NUCLEOTIDE SEQUENCE [LARGE SCALE GENOMIC DNA]</scope>
    <source>
        <strain evidence="4">DSM 43819</strain>
    </source>
</reference>
<evidence type="ECO:0000313" key="4">
    <source>
        <dbReference type="Proteomes" id="UP000198221"/>
    </source>
</evidence>
<dbReference type="PANTHER" id="PTHR42760:SF133">
    <property type="entry name" value="3-OXOACYL-[ACYL-CARRIER-PROTEIN] REDUCTASE"/>
    <property type="match status" value="1"/>
</dbReference>
<evidence type="ECO:0000256" key="1">
    <source>
        <dbReference type="ARBA" id="ARBA00006484"/>
    </source>
</evidence>
<dbReference type="Pfam" id="PF13561">
    <property type="entry name" value="adh_short_C2"/>
    <property type="match status" value="1"/>
</dbReference>
<dbReference type="EMBL" id="LT607754">
    <property type="protein sequence ID" value="SCG71954.1"/>
    <property type="molecule type" value="Genomic_DNA"/>
</dbReference>
<keyword evidence="2" id="KW-0560">Oxidoreductase</keyword>
<name>A0A1C5JMX7_9ACTN</name>
<dbReference type="SUPFAM" id="SSF51735">
    <property type="entry name" value="NAD(P)-binding Rossmann-fold domains"/>
    <property type="match status" value="1"/>
</dbReference>
<sequence>MTETDAVHGLRIDLSDRLVVVTGAAHGQGRAEAELAVACGARVLALDVMPADQVGLPTPGLEYVEMDVSDASAWERLGDLIDRDHGGAVHGLINNAAVTNRESLLTTPPQLMQDVYAVNLIGPMLGIQALAPRMGRNGSIINIGSVAAHMGYFAAPYATSKWALRGLTRTAALELGDRGIRVNAIHPGFIQTEMSATLPQVFVDVLQSQSPLARLGAPIDVANVALFLLSDLASFVTGVDIAVDGGLLSHRGGKPLRDAFLSVSGR</sequence>
<dbReference type="PANTHER" id="PTHR42760">
    <property type="entry name" value="SHORT-CHAIN DEHYDROGENASES/REDUCTASES FAMILY MEMBER"/>
    <property type="match status" value="1"/>
</dbReference>
<dbReference type="CDD" id="cd05233">
    <property type="entry name" value="SDR_c"/>
    <property type="match status" value="1"/>
</dbReference>
<comment type="similarity">
    <text evidence="1">Belongs to the short-chain dehydrogenases/reductases (SDR) family.</text>
</comment>
<protein>
    <submittedName>
        <fullName evidence="3">3alpha(Or 20beta)-hydroxysteroid dehydrogenase</fullName>
    </submittedName>
</protein>
<evidence type="ECO:0000313" key="3">
    <source>
        <dbReference type="EMBL" id="SCG71954.1"/>
    </source>
</evidence>
<dbReference type="InterPro" id="IPR002347">
    <property type="entry name" value="SDR_fam"/>
</dbReference>
<dbReference type="PRINTS" id="PR00080">
    <property type="entry name" value="SDRFAMILY"/>
</dbReference>
<dbReference type="PRINTS" id="PR00081">
    <property type="entry name" value="GDHRDH"/>
</dbReference>
<dbReference type="GO" id="GO:0016616">
    <property type="term" value="F:oxidoreductase activity, acting on the CH-OH group of donors, NAD or NADP as acceptor"/>
    <property type="evidence" value="ECO:0007669"/>
    <property type="project" value="TreeGrafter"/>
</dbReference>